<reference evidence="2 3" key="1">
    <citation type="journal article" date="2008" name="BMC Genomics">
        <title>Genome sequence and rapid evolution of the rice pathogen Xanthomonas oryzae pv. oryzae PXO99A.</title>
        <authorList>
            <person name="Salzberg S.L."/>
            <person name="Sommer D.D."/>
            <person name="Schatz M.C."/>
            <person name="Phillippy A.M."/>
            <person name="Rabinowicz P.D."/>
            <person name="Tsuge S."/>
            <person name="Furutani A."/>
            <person name="Ochiai H."/>
            <person name="Delcher A.L."/>
            <person name="Kelley D."/>
            <person name="Madupu R."/>
            <person name="Puiu D."/>
            <person name="Radune D."/>
            <person name="Shumway M."/>
            <person name="Trapnell C."/>
            <person name="Aparna G."/>
            <person name="Jha G."/>
            <person name="Pandey A."/>
            <person name="Patil P.B."/>
            <person name="Ishihara H."/>
            <person name="Meyer D.F."/>
            <person name="Szurek B."/>
            <person name="Verdier V."/>
            <person name="Koebnik R."/>
            <person name="Dow J.M."/>
            <person name="Ryan R.P."/>
            <person name="Hirata H."/>
            <person name="Tsuyumu S."/>
            <person name="Won Lee S."/>
            <person name="Seo Y.S."/>
            <person name="Sriariyanum M."/>
            <person name="Ronald P.C."/>
            <person name="Sonti R.V."/>
            <person name="Van Sluys M.A."/>
            <person name="Leach J.E."/>
            <person name="White F.F."/>
            <person name="Bogdanove A.J."/>
        </authorList>
    </citation>
    <scope>NUCLEOTIDE SEQUENCE [LARGE SCALE GENOMIC DNA]</scope>
    <source>
        <strain evidence="2 3">PXO99A</strain>
    </source>
</reference>
<evidence type="ECO:0000313" key="2">
    <source>
        <dbReference type="EMBL" id="ACD60616.1"/>
    </source>
</evidence>
<sequence>MDGEAVASDVRVPVKFELDPPDLDPDPASASAIAAMDTDTDAARTPHTVARSERVASCTQAECARRGALQ</sequence>
<dbReference type="HOGENOM" id="CLU_2756870_0_0_6"/>
<gene>
    <name evidence="2" type="ordered locus">PXO_02322</name>
</gene>
<dbReference type="AlphaFoldDB" id="A0A0K0GNX1"/>
<dbReference type="EMBL" id="CP000967">
    <property type="protein sequence ID" value="ACD60616.1"/>
    <property type="molecule type" value="Genomic_DNA"/>
</dbReference>
<name>A0A0K0GNX1_XANOP</name>
<dbReference type="Proteomes" id="UP000001740">
    <property type="component" value="Chromosome"/>
</dbReference>
<evidence type="ECO:0000256" key="1">
    <source>
        <dbReference type="SAM" id="MobiDB-lite"/>
    </source>
</evidence>
<protein>
    <submittedName>
        <fullName evidence="2">TonB-like protein</fullName>
    </submittedName>
</protein>
<evidence type="ECO:0000313" key="3">
    <source>
        <dbReference type="Proteomes" id="UP000001740"/>
    </source>
</evidence>
<proteinExistence type="predicted"/>
<accession>A0A0K0GNX1</accession>
<feature type="region of interest" description="Disordered" evidence="1">
    <location>
        <begin position="1"/>
        <end position="29"/>
    </location>
</feature>
<dbReference type="KEGG" id="xop:PXO_02322"/>
<organism evidence="2 3">
    <name type="scientific">Xanthomonas oryzae pv. oryzae (strain PXO99A)</name>
    <dbReference type="NCBI Taxonomy" id="360094"/>
    <lineage>
        <taxon>Bacteria</taxon>
        <taxon>Pseudomonadati</taxon>
        <taxon>Pseudomonadota</taxon>
        <taxon>Gammaproteobacteria</taxon>
        <taxon>Lysobacterales</taxon>
        <taxon>Lysobacteraceae</taxon>
        <taxon>Xanthomonas</taxon>
    </lineage>
</organism>